<name>A0AAE8MGS2_9HYPO</name>
<gene>
    <name evidence="2" type="ORF">FTOL_10652</name>
</gene>
<sequence length="109" mass="11982">MDPCFKQERLAGTCIGWVRDTIDMRYEELRDIQRASAERERAMQHSDTEPSGSLSGGGHAVSGPSALNTLGYTYLFLGMDQARTHSLFDRQGAVDKIAVLNSPHQPTSA</sequence>
<evidence type="ECO:0000313" key="3">
    <source>
        <dbReference type="Proteomes" id="UP001187734"/>
    </source>
</evidence>
<feature type="region of interest" description="Disordered" evidence="1">
    <location>
        <begin position="36"/>
        <end position="60"/>
    </location>
</feature>
<dbReference type="Proteomes" id="UP001187734">
    <property type="component" value="Unassembled WGS sequence"/>
</dbReference>
<accession>A0AAE8MGS2</accession>
<evidence type="ECO:0000256" key="1">
    <source>
        <dbReference type="SAM" id="MobiDB-lite"/>
    </source>
</evidence>
<reference evidence="2" key="1">
    <citation type="submission" date="2018-03" db="EMBL/GenBank/DDBJ databases">
        <authorList>
            <person name="Guldener U."/>
        </authorList>
    </citation>
    <scope>NUCLEOTIDE SEQUENCE</scope>
</reference>
<comment type="caution">
    <text evidence="2">The sequence shown here is derived from an EMBL/GenBank/DDBJ whole genome shotgun (WGS) entry which is preliminary data.</text>
</comment>
<organism evidence="2 3">
    <name type="scientific">Fusarium torulosum</name>
    <dbReference type="NCBI Taxonomy" id="33205"/>
    <lineage>
        <taxon>Eukaryota</taxon>
        <taxon>Fungi</taxon>
        <taxon>Dikarya</taxon>
        <taxon>Ascomycota</taxon>
        <taxon>Pezizomycotina</taxon>
        <taxon>Sordariomycetes</taxon>
        <taxon>Hypocreomycetidae</taxon>
        <taxon>Hypocreales</taxon>
        <taxon>Nectriaceae</taxon>
        <taxon>Fusarium</taxon>
    </lineage>
</organism>
<protein>
    <submittedName>
        <fullName evidence="2">Uncharacterized protein</fullName>
    </submittedName>
</protein>
<dbReference type="EMBL" id="ONZP01000429">
    <property type="protein sequence ID" value="SPJ84135.1"/>
    <property type="molecule type" value="Genomic_DNA"/>
</dbReference>
<dbReference type="AlphaFoldDB" id="A0AAE8MGS2"/>
<proteinExistence type="predicted"/>
<feature type="compositionally biased region" description="Basic and acidic residues" evidence="1">
    <location>
        <begin position="36"/>
        <end position="48"/>
    </location>
</feature>
<keyword evidence="3" id="KW-1185">Reference proteome</keyword>
<evidence type="ECO:0000313" key="2">
    <source>
        <dbReference type="EMBL" id="SPJ84135.1"/>
    </source>
</evidence>